<proteinExistence type="predicted"/>
<keyword evidence="1" id="KW-1133">Transmembrane helix</keyword>
<keyword evidence="1" id="KW-0472">Membrane</keyword>
<dbReference type="EMBL" id="QZAA01000170">
    <property type="protein sequence ID" value="RQD75109.1"/>
    <property type="molecule type" value="Genomic_DNA"/>
</dbReference>
<accession>A0A424YCT6</accession>
<feature type="transmembrane region" description="Helical" evidence="1">
    <location>
        <begin position="34"/>
        <end position="56"/>
    </location>
</feature>
<evidence type="ECO:0000313" key="3">
    <source>
        <dbReference type="Proteomes" id="UP000285138"/>
    </source>
</evidence>
<sequence>MLTKRMKVCIVTGALLGVVCILGAWVRSGFEQEAFYLLAFWYNRLLMGVVIGLAVEESELPRLILRGAVLGLLVSLAFYSATNFHDPVGFMAGIFYGIIIEYVAFRARKPAG</sequence>
<name>A0A424YCT6_9FIRM</name>
<protein>
    <submittedName>
        <fullName evidence="2">Uncharacterized protein</fullName>
    </submittedName>
</protein>
<comment type="caution">
    <text evidence="2">The sequence shown here is derived from an EMBL/GenBank/DDBJ whole genome shotgun (WGS) entry which is preliminary data.</text>
</comment>
<feature type="transmembrane region" description="Helical" evidence="1">
    <location>
        <begin position="63"/>
        <end position="82"/>
    </location>
</feature>
<dbReference type="AlphaFoldDB" id="A0A424YCT6"/>
<evidence type="ECO:0000256" key="1">
    <source>
        <dbReference type="SAM" id="Phobius"/>
    </source>
</evidence>
<evidence type="ECO:0000313" key="2">
    <source>
        <dbReference type="EMBL" id="RQD75109.1"/>
    </source>
</evidence>
<dbReference type="Proteomes" id="UP000285138">
    <property type="component" value="Unassembled WGS sequence"/>
</dbReference>
<organism evidence="2 3">
    <name type="scientific">Candidatus Syntrophonatronum acetioxidans</name>
    <dbReference type="NCBI Taxonomy" id="1795816"/>
    <lineage>
        <taxon>Bacteria</taxon>
        <taxon>Bacillati</taxon>
        <taxon>Bacillota</taxon>
        <taxon>Clostridia</taxon>
        <taxon>Eubacteriales</taxon>
        <taxon>Syntrophomonadaceae</taxon>
        <taxon>Candidatus Syntrophonatronum</taxon>
    </lineage>
</organism>
<gene>
    <name evidence="2" type="ORF">D5R97_06825</name>
</gene>
<feature type="transmembrane region" description="Helical" evidence="1">
    <location>
        <begin position="88"/>
        <end position="105"/>
    </location>
</feature>
<reference evidence="2 3" key="1">
    <citation type="submission" date="2018-08" db="EMBL/GenBank/DDBJ databases">
        <title>The metabolism and importance of syntrophic acetate oxidation coupled to methane or sulfide production in haloalkaline environments.</title>
        <authorList>
            <person name="Timmers P.H.A."/>
            <person name="Vavourakis C.D."/>
            <person name="Sorokin D.Y."/>
            <person name="Sinninghe Damste J.S."/>
            <person name="Muyzer G."/>
            <person name="Stams A.J.M."/>
            <person name="Plugge C.M."/>
        </authorList>
    </citation>
    <scope>NUCLEOTIDE SEQUENCE [LARGE SCALE GENOMIC DNA]</scope>
    <source>
        <strain evidence="2">MSAO_Bac1</strain>
    </source>
</reference>
<keyword evidence="1" id="KW-0812">Transmembrane</keyword>